<reference evidence="4 5" key="1">
    <citation type="journal article" date="2023" name="Proc. Natl. Acad. Sci. U.S.A.">
        <title>A global phylogenomic analysis of the shiitake genus Lentinula.</title>
        <authorList>
            <person name="Sierra-Patev S."/>
            <person name="Min B."/>
            <person name="Naranjo-Ortiz M."/>
            <person name="Looney B."/>
            <person name="Konkel Z."/>
            <person name="Slot J.C."/>
            <person name="Sakamoto Y."/>
            <person name="Steenwyk J.L."/>
            <person name="Rokas A."/>
            <person name="Carro J."/>
            <person name="Camarero S."/>
            <person name="Ferreira P."/>
            <person name="Molpeceres G."/>
            <person name="Ruiz-Duenas F.J."/>
            <person name="Serrano A."/>
            <person name="Henrissat B."/>
            <person name="Drula E."/>
            <person name="Hughes K.W."/>
            <person name="Mata J.L."/>
            <person name="Ishikawa N.K."/>
            <person name="Vargas-Isla R."/>
            <person name="Ushijima S."/>
            <person name="Smith C.A."/>
            <person name="Donoghue J."/>
            <person name="Ahrendt S."/>
            <person name="Andreopoulos W."/>
            <person name="He G."/>
            <person name="LaButti K."/>
            <person name="Lipzen A."/>
            <person name="Ng V."/>
            <person name="Riley R."/>
            <person name="Sandor L."/>
            <person name="Barry K."/>
            <person name="Martinez A.T."/>
            <person name="Xiao Y."/>
            <person name="Gibbons J.G."/>
            <person name="Terashima K."/>
            <person name="Grigoriev I.V."/>
            <person name="Hibbett D."/>
        </authorList>
    </citation>
    <scope>NUCLEOTIDE SEQUENCE [LARGE SCALE GENOMIC DNA]</scope>
    <source>
        <strain evidence="4 5">TFB7810</strain>
    </source>
</reference>
<gene>
    <name evidence="4" type="ORF">DFH05DRAFT_1506138</name>
</gene>
<proteinExistence type="inferred from homology"/>
<dbReference type="InterPro" id="IPR003736">
    <property type="entry name" value="PAAI_dom"/>
</dbReference>
<evidence type="ECO:0000259" key="3">
    <source>
        <dbReference type="Pfam" id="PF03061"/>
    </source>
</evidence>
<dbReference type="Gene3D" id="3.10.129.10">
    <property type="entry name" value="Hotdog Thioesterase"/>
    <property type="match status" value="1"/>
</dbReference>
<dbReference type="EMBL" id="JANVFU010000012">
    <property type="protein sequence ID" value="KAJ3741446.1"/>
    <property type="molecule type" value="Genomic_DNA"/>
</dbReference>
<dbReference type="NCBIfam" id="TIGR00369">
    <property type="entry name" value="unchar_dom_1"/>
    <property type="match status" value="1"/>
</dbReference>
<dbReference type="InterPro" id="IPR039298">
    <property type="entry name" value="ACOT13"/>
</dbReference>
<evidence type="ECO:0000313" key="4">
    <source>
        <dbReference type="EMBL" id="KAJ3741446.1"/>
    </source>
</evidence>
<keyword evidence="2" id="KW-0378">Hydrolase</keyword>
<dbReference type="GO" id="GO:0047617">
    <property type="term" value="F:fatty acyl-CoA hydrolase activity"/>
    <property type="evidence" value="ECO:0007669"/>
    <property type="project" value="InterPro"/>
</dbReference>
<evidence type="ECO:0000313" key="5">
    <source>
        <dbReference type="Proteomes" id="UP001142393"/>
    </source>
</evidence>
<evidence type="ECO:0000256" key="1">
    <source>
        <dbReference type="ARBA" id="ARBA00008324"/>
    </source>
</evidence>
<comment type="caution">
    <text evidence="4">The sequence shown here is derived from an EMBL/GenBank/DDBJ whole genome shotgun (WGS) entry which is preliminary data.</text>
</comment>
<accession>A0A9W8TV63</accession>
<dbReference type="PANTHER" id="PTHR21660">
    <property type="entry name" value="THIOESTERASE SUPERFAMILY MEMBER-RELATED"/>
    <property type="match status" value="1"/>
</dbReference>
<dbReference type="InterPro" id="IPR006683">
    <property type="entry name" value="Thioestr_dom"/>
</dbReference>
<dbReference type="Pfam" id="PF03061">
    <property type="entry name" value="4HBT"/>
    <property type="match status" value="1"/>
</dbReference>
<organism evidence="4 5">
    <name type="scientific">Lentinula detonsa</name>
    <dbReference type="NCBI Taxonomy" id="2804962"/>
    <lineage>
        <taxon>Eukaryota</taxon>
        <taxon>Fungi</taxon>
        <taxon>Dikarya</taxon>
        <taxon>Basidiomycota</taxon>
        <taxon>Agaricomycotina</taxon>
        <taxon>Agaricomycetes</taxon>
        <taxon>Agaricomycetidae</taxon>
        <taxon>Agaricales</taxon>
        <taxon>Marasmiineae</taxon>
        <taxon>Omphalotaceae</taxon>
        <taxon>Lentinula</taxon>
    </lineage>
</organism>
<evidence type="ECO:0000256" key="2">
    <source>
        <dbReference type="ARBA" id="ARBA00022801"/>
    </source>
</evidence>
<feature type="domain" description="Thioesterase" evidence="3">
    <location>
        <begin position="80"/>
        <end position="158"/>
    </location>
</feature>
<sequence>MSSAIVTVRISGNGSEEVKAHLKDIPKLFLNNRPNSFAASVITRLSLTEVSIKSNAVEPQRKEGLVVHTITVEEDMVNGGGNIHGGCSAFLIDICSTASIMALKISQGLTTLDVSQSLNIVYHAPAAIGESLRIVNTTMTVGRRVASARTEIWSETHHRLVASGVHIKMEPSPTKL</sequence>
<keyword evidence="5" id="KW-1185">Reference proteome</keyword>
<dbReference type="InterPro" id="IPR029069">
    <property type="entry name" value="HotDog_dom_sf"/>
</dbReference>
<dbReference type="PANTHER" id="PTHR21660:SF1">
    <property type="entry name" value="ACYL-COENZYME A THIOESTERASE 13"/>
    <property type="match status" value="1"/>
</dbReference>
<dbReference type="SUPFAM" id="SSF54637">
    <property type="entry name" value="Thioesterase/thiol ester dehydrase-isomerase"/>
    <property type="match status" value="1"/>
</dbReference>
<dbReference type="Proteomes" id="UP001142393">
    <property type="component" value="Unassembled WGS sequence"/>
</dbReference>
<dbReference type="AlphaFoldDB" id="A0A9W8TV63"/>
<comment type="similarity">
    <text evidence="1">Belongs to the thioesterase PaaI family.</text>
</comment>
<name>A0A9W8TV63_9AGAR</name>
<protein>
    <submittedName>
        <fullName evidence="4">HotDog domain-containing protein</fullName>
    </submittedName>
</protein>
<dbReference type="CDD" id="cd03443">
    <property type="entry name" value="PaaI_thioesterase"/>
    <property type="match status" value="1"/>
</dbReference>